<dbReference type="SUPFAM" id="SSF52540">
    <property type="entry name" value="P-loop containing nucleoside triphosphate hydrolases"/>
    <property type="match status" value="1"/>
</dbReference>
<dbReference type="Gene3D" id="1.10.10.10">
    <property type="entry name" value="Winged helix-like DNA-binding domain superfamily/Winged helix DNA-binding domain"/>
    <property type="match status" value="1"/>
</dbReference>
<dbReference type="PRINTS" id="PR00038">
    <property type="entry name" value="HTHLUXR"/>
</dbReference>
<evidence type="ECO:0000313" key="2">
    <source>
        <dbReference type="EMBL" id="WIV56209.1"/>
    </source>
</evidence>
<dbReference type="SMART" id="SM00421">
    <property type="entry name" value="HTH_LUXR"/>
    <property type="match status" value="1"/>
</dbReference>
<dbReference type="Pfam" id="PF00196">
    <property type="entry name" value="GerE"/>
    <property type="match status" value="1"/>
</dbReference>
<dbReference type="CDD" id="cd06170">
    <property type="entry name" value="LuxR_C_like"/>
    <property type="match status" value="1"/>
</dbReference>
<dbReference type="PANTHER" id="PTHR47691:SF3">
    <property type="entry name" value="HTH-TYPE TRANSCRIPTIONAL REGULATOR RV0890C-RELATED"/>
    <property type="match status" value="1"/>
</dbReference>
<dbReference type="PANTHER" id="PTHR47691">
    <property type="entry name" value="REGULATOR-RELATED"/>
    <property type="match status" value="1"/>
</dbReference>
<organism evidence="2 3">
    <name type="scientific">Amycolatopsis nalaikhensis</name>
    <dbReference type="NCBI Taxonomy" id="715472"/>
    <lineage>
        <taxon>Bacteria</taxon>
        <taxon>Bacillati</taxon>
        <taxon>Actinomycetota</taxon>
        <taxon>Actinomycetes</taxon>
        <taxon>Pseudonocardiales</taxon>
        <taxon>Pseudonocardiaceae</taxon>
        <taxon>Amycolatopsis</taxon>
    </lineage>
</organism>
<feature type="domain" description="HTH luxR-type" evidence="1">
    <location>
        <begin position="648"/>
        <end position="713"/>
    </location>
</feature>
<dbReference type="PROSITE" id="PS00622">
    <property type="entry name" value="HTH_LUXR_1"/>
    <property type="match status" value="1"/>
</dbReference>
<dbReference type="InterPro" id="IPR027417">
    <property type="entry name" value="P-loop_NTPase"/>
</dbReference>
<dbReference type="SUPFAM" id="SSF48452">
    <property type="entry name" value="TPR-like"/>
    <property type="match status" value="1"/>
</dbReference>
<accession>A0ABY8XKR7</accession>
<dbReference type="InterPro" id="IPR011990">
    <property type="entry name" value="TPR-like_helical_dom_sf"/>
</dbReference>
<dbReference type="InterPro" id="IPR016032">
    <property type="entry name" value="Sig_transdc_resp-reg_C-effctor"/>
</dbReference>
<dbReference type="SUPFAM" id="SSF46894">
    <property type="entry name" value="C-terminal effector domain of the bipartite response regulators"/>
    <property type="match status" value="1"/>
</dbReference>
<dbReference type="PRINTS" id="PR00364">
    <property type="entry name" value="DISEASERSIST"/>
</dbReference>
<dbReference type="RefSeq" id="WP_285453294.1">
    <property type="nucleotide sequence ID" value="NZ_CP127173.1"/>
</dbReference>
<dbReference type="EMBL" id="CP127173">
    <property type="protein sequence ID" value="WIV56209.1"/>
    <property type="molecule type" value="Genomic_DNA"/>
</dbReference>
<dbReference type="PROSITE" id="PS50043">
    <property type="entry name" value="HTH_LUXR_2"/>
    <property type="match status" value="1"/>
</dbReference>
<evidence type="ECO:0000259" key="1">
    <source>
        <dbReference type="PROSITE" id="PS50043"/>
    </source>
</evidence>
<proteinExistence type="predicted"/>
<dbReference type="InterPro" id="IPR036388">
    <property type="entry name" value="WH-like_DNA-bd_sf"/>
</dbReference>
<reference evidence="2 3" key="1">
    <citation type="submission" date="2023-06" db="EMBL/GenBank/DDBJ databases">
        <authorList>
            <person name="Oyuntsetseg B."/>
            <person name="Kim S.B."/>
        </authorList>
    </citation>
    <scope>NUCLEOTIDE SEQUENCE [LARGE SCALE GENOMIC DNA]</scope>
    <source>
        <strain evidence="2 3">2-2</strain>
    </source>
</reference>
<dbReference type="Proteomes" id="UP001227101">
    <property type="component" value="Chromosome"/>
</dbReference>
<dbReference type="Gene3D" id="3.40.50.300">
    <property type="entry name" value="P-loop containing nucleotide triphosphate hydrolases"/>
    <property type="match status" value="1"/>
</dbReference>
<dbReference type="InterPro" id="IPR000792">
    <property type="entry name" value="Tscrpt_reg_LuxR_C"/>
</dbReference>
<evidence type="ECO:0000313" key="3">
    <source>
        <dbReference type="Proteomes" id="UP001227101"/>
    </source>
</evidence>
<name>A0ABY8XKR7_9PSEU</name>
<protein>
    <submittedName>
        <fullName evidence="2">LuxR C-terminal-related transcriptional regulator</fullName>
    </submittedName>
</protein>
<gene>
    <name evidence="2" type="ORF">QP939_46680</name>
</gene>
<keyword evidence="3" id="KW-1185">Reference proteome</keyword>
<dbReference type="Gene3D" id="1.25.40.10">
    <property type="entry name" value="Tetratricopeptide repeat domain"/>
    <property type="match status" value="1"/>
</dbReference>
<sequence>MPETAALPAELTSYVGRGREGAEVRALLGDSRLVTLTGPGGVGKTRLAVRVAADVASSVADGVVFAELAEVRDSTLVANLVADRLGLHGRPGVAPARLVVEHLRPLSALLVLDNCEHVVDACAEFVGTLLAECPRVVVLATSRQSLAVPGEQVLPVPPLPAADAVRLFRDRAARLWPEAVTDTPDTERVLAELCARLDGLPLAIELAAARIRSLSPRQIADRLADRLGLLKSGLPGAPERQQTLRSAIDWSHELCSPAEKAVWARTSVFAGSFDLDAAAFVAGLPPDEVLELVDGLLDKSVLVRRQDDDVVRYQQLESLREYGQERLEASGERERVARRHADWFDRLAARAEAEWVSGRQRRWIVDLTRDHANLRAALDWSLSTPDGSGVALRITTRPLEYWVLRGLVGEAKGWLTRALAAAPPGHPDRGRALCVCALYTLWLGDVDGAERLLAEAEALGDDPVLAARILHVRSFATMLTVRPGSAEMAAATCAAFREHGLVREELHPLFIHGVSVAYRTGDLAAAHASLRRMRDLVGEDELFYRAMSLFGEAIVEVEFGDAAAATRAATEALRLDLRLGDQQGRAYRLDTLAWIADRAGEHGRAATLFGVAATQWERIGTAPEFAVGIPHGTHIASTRAALDVGASSPKRPSPISSREHEVAKLVAEGLTSREIAAALVISQRTVETHIQHILTKLGFGNRAQIAAWVARQE</sequence>